<sequence length="316" mass="34484">MSTIDPSGAVHGSDGRFTGHIAAESVEDLPSTDAVALADLGLDPGQSEEIDPYDLTDASIDAARIQRDTDGTYRLEVDRYMDLTADGAISDSYLETRTTLVSAYAKAHWGADIDDSTTEWDNTRVTCSIPLDGAGDTSQVGQALFNDQSMLKFDDAYGDEQTIPDLGRYLGGIDNINRSMNDQLRARMDAVNPRATLARGNQEELNQELYEAVAALPPQAVSDLKTFGGPDLGKVYLDARFGTDVGENLPMRVRSQREIQQSLSDGVQDSIAAAADVQEREGDRIMHREKLREVVAGQPRLSISDAGDERVRVERR</sequence>
<proteinExistence type="predicted"/>
<gene>
    <name evidence="1" type="ORF">FB459_1880</name>
</gene>
<dbReference type="EMBL" id="VFMO01000001">
    <property type="protein sequence ID" value="TQJ14420.1"/>
    <property type="molecule type" value="Genomic_DNA"/>
</dbReference>
<keyword evidence="2" id="KW-1185">Reference proteome</keyword>
<evidence type="ECO:0000313" key="1">
    <source>
        <dbReference type="EMBL" id="TQJ14420.1"/>
    </source>
</evidence>
<organism evidence="1 2">
    <name type="scientific">Yimella lutea</name>
    <dbReference type="NCBI Taxonomy" id="587872"/>
    <lineage>
        <taxon>Bacteria</taxon>
        <taxon>Bacillati</taxon>
        <taxon>Actinomycetota</taxon>
        <taxon>Actinomycetes</taxon>
        <taxon>Micrococcales</taxon>
        <taxon>Dermacoccaceae</taxon>
        <taxon>Yimella</taxon>
    </lineage>
</organism>
<protein>
    <submittedName>
        <fullName evidence="1">Uncharacterized protein</fullName>
    </submittedName>
</protein>
<evidence type="ECO:0000313" key="2">
    <source>
        <dbReference type="Proteomes" id="UP000320806"/>
    </source>
</evidence>
<name>A0A542EGH8_9MICO</name>
<comment type="caution">
    <text evidence="1">The sequence shown here is derived from an EMBL/GenBank/DDBJ whole genome shotgun (WGS) entry which is preliminary data.</text>
</comment>
<reference evidence="1 2" key="1">
    <citation type="submission" date="2019-06" db="EMBL/GenBank/DDBJ databases">
        <title>Sequencing the genomes of 1000 actinobacteria strains.</title>
        <authorList>
            <person name="Klenk H.-P."/>
        </authorList>
    </citation>
    <scope>NUCLEOTIDE SEQUENCE [LARGE SCALE GENOMIC DNA]</scope>
    <source>
        <strain evidence="1 2">DSM 19828</strain>
    </source>
</reference>
<accession>A0A542EGH8</accession>
<dbReference type="RefSeq" id="WP_141928233.1">
    <property type="nucleotide sequence ID" value="NZ_BAABCI010000011.1"/>
</dbReference>
<dbReference type="Proteomes" id="UP000320806">
    <property type="component" value="Unassembled WGS sequence"/>
</dbReference>
<dbReference type="AlphaFoldDB" id="A0A542EGH8"/>